<dbReference type="InterPro" id="IPR005900">
    <property type="entry name" value="6-phosphogluconolactonase_DevB"/>
</dbReference>
<evidence type="ECO:0000256" key="5">
    <source>
        <dbReference type="ARBA" id="ARBA00013198"/>
    </source>
</evidence>
<evidence type="ECO:0000313" key="10">
    <source>
        <dbReference type="Proteomes" id="UP000028730"/>
    </source>
</evidence>
<evidence type="ECO:0000313" key="9">
    <source>
        <dbReference type="EMBL" id="KFF30740.1"/>
    </source>
</evidence>
<dbReference type="SUPFAM" id="SSF100950">
    <property type="entry name" value="NagB/RpiA/CoA transferase-like"/>
    <property type="match status" value="1"/>
</dbReference>
<dbReference type="GO" id="GO:0005975">
    <property type="term" value="P:carbohydrate metabolic process"/>
    <property type="evidence" value="ECO:0007669"/>
    <property type="project" value="UniProtKB-UniRule"/>
</dbReference>
<evidence type="ECO:0000256" key="3">
    <source>
        <dbReference type="ARBA" id="ARBA00004961"/>
    </source>
</evidence>
<organism evidence="9 10">
    <name type="scientific">Bifidobacterium bombi DSM 19703</name>
    <dbReference type="NCBI Taxonomy" id="1341695"/>
    <lineage>
        <taxon>Bacteria</taxon>
        <taxon>Bacillati</taxon>
        <taxon>Actinomycetota</taxon>
        <taxon>Actinomycetes</taxon>
        <taxon>Bifidobacteriales</taxon>
        <taxon>Bifidobacteriaceae</taxon>
        <taxon>Bifidobacterium</taxon>
    </lineage>
</organism>
<keyword evidence="10" id="KW-1185">Reference proteome</keyword>
<dbReference type="OrthoDB" id="9810967at2"/>
<dbReference type="GO" id="GO:0006098">
    <property type="term" value="P:pentose-phosphate shunt"/>
    <property type="evidence" value="ECO:0007669"/>
    <property type="project" value="UniProtKB-UniPathway"/>
</dbReference>
<reference evidence="9 10" key="1">
    <citation type="journal article" date="2014" name="Appl. Environ. Microbiol.">
        <title>Genomic encyclopedia of type strains of the genus Bifidobacterium.</title>
        <authorList>
            <person name="Milani C."/>
            <person name="Lugli G.A."/>
            <person name="Duranti S."/>
            <person name="Turroni F."/>
            <person name="Bottacini F."/>
            <person name="Mangifesta M."/>
            <person name="Sanchez B."/>
            <person name="Viappiani A."/>
            <person name="Mancabelli L."/>
            <person name="Taminiau B."/>
            <person name="Delcenserie V."/>
            <person name="Barrangou R."/>
            <person name="Margolles A."/>
            <person name="van Sinderen D."/>
            <person name="Ventura M."/>
        </authorList>
    </citation>
    <scope>NUCLEOTIDE SEQUENCE [LARGE SCALE GENOMIC DNA]</scope>
    <source>
        <strain evidence="9 10">DSM 19703</strain>
    </source>
</reference>
<dbReference type="Pfam" id="PF01182">
    <property type="entry name" value="Glucosamine_iso"/>
    <property type="match status" value="1"/>
</dbReference>
<proteinExistence type="inferred from homology"/>
<comment type="caution">
    <text evidence="9">The sequence shown here is derived from an EMBL/GenBank/DDBJ whole genome shotgun (WGS) entry which is preliminary data.</text>
</comment>
<dbReference type="PANTHER" id="PTHR11054">
    <property type="entry name" value="6-PHOSPHOGLUCONOLACTONASE"/>
    <property type="match status" value="1"/>
</dbReference>
<dbReference type="InterPro" id="IPR039104">
    <property type="entry name" value="6PGL"/>
</dbReference>
<dbReference type="AlphaFoldDB" id="A0A086BP76"/>
<accession>A0A086BP76</accession>
<evidence type="ECO:0000256" key="4">
    <source>
        <dbReference type="ARBA" id="ARBA00010662"/>
    </source>
</evidence>
<dbReference type="UniPathway" id="UPA00115">
    <property type="reaction ID" value="UER00409"/>
</dbReference>
<dbReference type="InterPro" id="IPR006148">
    <property type="entry name" value="Glc/Gal-6P_isomerase"/>
</dbReference>
<feature type="domain" description="Glucosamine/galactosamine-6-phosphate isomerase" evidence="8">
    <location>
        <begin position="11"/>
        <end position="266"/>
    </location>
</feature>
<evidence type="ECO:0000256" key="2">
    <source>
        <dbReference type="ARBA" id="ARBA00002681"/>
    </source>
</evidence>
<gene>
    <name evidence="7" type="primary">pgl</name>
    <name evidence="9" type="ORF">BBOMB_0046</name>
</gene>
<dbReference type="GO" id="GO:0017057">
    <property type="term" value="F:6-phosphogluconolactonase activity"/>
    <property type="evidence" value="ECO:0007669"/>
    <property type="project" value="UniProtKB-UniRule"/>
</dbReference>
<dbReference type="EC" id="3.1.1.31" evidence="5 7"/>
<comment type="similarity">
    <text evidence="4 7">Belongs to the glucosamine/galactosamine-6-phosphate isomerase family. 6-phosphogluconolactonase subfamily.</text>
</comment>
<comment type="catalytic activity">
    <reaction evidence="1 7">
        <text>6-phospho-D-glucono-1,5-lactone + H2O = 6-phospho-D-gluconate + H(+)</text>
        <dbReference type="Rhea" id="RHEA:12556"/>
        <dbReference type="ChEBI" id="CHEBI:15377"/>
        <dbReference type="ChEBI" id="CHEBI:15378"/>
        <dbReference type="ChEBI" id="CHEBI:57955"/>
        <dbReference type="ChEBI" id="CHEBI:58759"/>
        <dbReference type="EC" id="3.1.1.31"/>
    </reaction>
</comment>
<evidence type="ECO:0000256" key="7">
    <source>
        <dbReference type="RuleBase" id="RU365095"/>
    </source>
</evidence>
<sequence length="282" mass="30905">MSERVLKVYDDAAVMAKEVAHRTLQAVIDAEHSTDGRYDIGLTGGSDSIQALKDMASDSLVRVIDWSRVHFWWGDERFVSAVDPDRNALQARRAFLGGLVEQGLLPESNIHEMAADRRSVEQASRAEDEENDQLVSQAAVQYARELIHQLGPAGATPSQAEAVTCIKPLDLLVLGMGPDGHFGSLFPAPAHHEIEVTDRLVVGVTHSPKMPPLRVSLSAPFMARSTRTWMMTKGAGKAHATAGVFSRRDNPEFPSSFADGAEEFIWFTTPDTLAETSVDNRR</sequence>
<dbReference type="PANTHER" id="PTHR11054:SF0">
    <property type="entry name" value="6-PHOSPHOGLUCONOLACTONASE"/>
    <property type="match status" value="1"/>
</dbReference>
<dbReference type="STRING" id="1341695.BBOMB_0046"/>
<evidence type="ECO:0000259" key="8">
    <source>
        <dbReference type="Pfam" id="PF01182"/>
    </source>
</evidence>
<comment type="function">
    <text evidence="2 7">Hydrolysis of 6-phosphogluconolactone to 6-phosphogluconate.</text>
</comment>
<dbReference type="eggNOG" id="COG0363">
    <property type="taxonomic scope" value="Bacteria"/>
</dbReference>
<dbReference type="EMBL" id="ATLK01000001">
    <property type="protein sequence ID" value="KFF30740.1"/>
    <property type="molecule type" value="Genomic_DNA"/>
</dbReference>
<name>A0A086BP76_9BIFI</name>
<dbReference type="InterPro" id="IPR037171">
    <property type="entry name" value="NagB/RpiA_transferase-like"/>
</dbReference>
<dbReference type="Gene3D" id="3.40.50.1360">
    <property type="match status" value="1"/>
</dbReference>
<dbReference type="RefSeq" id="WP_044087713.1">
    <property type="nucleotide sequence ID" value="NZ_ATLK01000001.1"/>
</dbReference>
<dbReference type="CDD" id="cd01400">
    <property type="entry name" value="6PGL"/>
    <property type="match status" value="1"/>
</dbReference>
<dbReference type="NCBIfam" id="TIGR01198">
    <property type="entry name" value="pgl"/>
    <property type="match status" value="1"/>
</dbReference>
<protein>
    <recommendedName>
        <fullName evidence="6 7">6-phosphogluconolactonase</fullName>
        <shortName evidence="7">6PGL</shortName>
        <ecNumber evidence="5 7">3.1.1.31</ecNumber>
    </recommendedName>
</protein>
<evidence type="ECO:0000256" key="1">
    <source>
        <dbReference type="ARBA" id="ARBA00000832"/>
    </source>
</evidence>
<comment type="pathway">
    <text evidence="3 7">Carbohydrate degradation; pentose phosphate pathway; D-ribulose 5-phosphate from D-glucose 6-phosphate (oxidative stage): step 2/3.</text>
</comment>
<evidence type="ECO:0000256" key="6">
    <source>
        <dbReference type="ARBA" id="ARBA00020337"/>
    </source>
</evidence>
<dbReference type="Proteomes" id="UP000028730">
    <property type="component" value="Unassembled WGS sequence"/>
</dbReference>
<keyword evidence="7 9" id="KW-0378">Hydrolase</keyword>